<protein>
    <submittedName>
        <fullName evidence="2">Uncharacterized protein</fullName>
    </submittedName>
</protein>
<evidence type="ECO:0000313" key="1">
    <source>
        <dbReference type="Proteomes" id="UP000887565"/>
    </source>
</evidence>
<accession>A0A915KRF7</accession>
<reference evidence="2" key="1">
    <citation type="submission" date="2022-11" db="UniProtKB">
        <authorList>
            <consortium name="WormBaseParasite"/>
        </authorList>
    </citation>
    <scope>IDENTIFICATION</scope>
</reference>
<dbReference type="WBParaSite" id="nRc.2.0.1.t41474-RA">
    <property type="protein sequence ID" value="nRc.2.0.1.t41474-RA"/>
    <property type="gene ID" value="nRc.2.0.1.g41474"/>
</dbReference>
<sequence>MRHMAAEIRSKKYINKAPDKNLFDPFYLRWSQELSFRSCLYKEQDQSLTVHSRNVPTLVCTVGQNGCLYRSVRITYRDIQIAADVILLYASCQYTYCNFVQIIITKALVILRCGQRVLPMVKVTHLTFPAIGKIANLKSSMLYNV</sequence>
<keyword evidence="1" id="KW-1185">Reference proteome</keyword>
<dbReference type="AlphaFoldDB" id="A0A915KRF7"/>
<organism evidence="1 2">
    <name type="scientific">Romanomermis culicivorax</name>
    <name type="common">Nematode worm</name>
    <dbReference type="NCBI Taxonomy" id="13658"/>
    <lineage>
        <taxon>Eukaryota</taxon>
        <taxon>Metazoa</taxon>
        <taxon>Ecdysozoa</taxon>
        <taxon>Nematoda</taxon>
        <taxon>Enoplea</taxon>
        <taxon>Dorylaimia</taxon>
        <taxon>Mermithida</taxon>
        <taxon>Mermithoidea</taxon>
        <taxon>Mermithidae</taxon>
        <taxon>Romanomermis</taxon>
    </lineage>
</organism>
<evidence type="ECO:0000313" key="2">
    <source>
        <dbReference type="WBParaSite" id="nRc.2.0.1.t41474-RA"/>
    </source>
</evidence>
<name>A0A915KRF7_ROMCU</name>
<proteinExistence type="predicted"/>
<dbReference type="Proteomes" id="UP000887565">
    <property type="component" value="Unplaced"/>
</dbReference>